<dbReference type="Pfam" id="PF12929">
    <property type="entry name" value="Mid1"/>
    <property type="match status" value="1"/>
</dbReference>
<evidence type="ECO:0000256" key="1">
    <source>
        <dbReference type="SAM" id="MobiDB-lite"/>
    </source>
</evidence>
<organism evidence="2 3">
    <name type="scientific">Ceraceosorus guamensis</name>
    <dbReference type="NCBI Taxonomy" id="1522189"/>
    <lineage>
        <taxon>Eukaryota</taxon>
        <taxon>Fungi</taxon>
        <taxon>Dikarya</taxon>
        <taxon>Basidiomycota</taxon>
        <taxon>Ustilaginomycotina</taxon>
        <taxon>Exobasidiomycetes</taxon>
        <taxon>Ceraceosorales</taxon>
        <taxon>Ceraceosoraceae</taxon>
        <taxon>Ceraceosorus</taxon>
    </lineage>
</organism>
<dbReference type="STRING" id="1522189.A0A316WAU8"/>
<dbReference type="EMBL" id="KZ819353">
    <property type="protein sequence ID" value="PWN45841.1"/>
    <property type="molecule type" value="Genomic_DNA"/>
</dbReference>
<dbReference type="PANTHER" id="PTHR39142:SF1">
    <property type="entry name" value="AEL197CP"/>
    <property type="match status" value="1"/>
</dbReference>
<evidence type="ECO:0000313" key="2">
    <source>
        <dbReference type="EMBL" id="PWN45841.1"/>
    </source>
</evidence>
<reference evidence="2 3" key="1">
    <citation type="journal article" date="2018" name="Mol. Biol. Evol.">
        <title>Broad Genomic Sampling Reveals a Smut Pathogenic Ancestry of the Fungal Clade Ustilaginomycotina.</title>
        <authorList>
            <person name="Kijpornyongpan T."/>
            <person name="Mondo S.J."/>
            <person name="Barry K."/>
            <person name="Sandor L."/>
            <person name="Lee J."/>
            <person name="Lipzen A."/>
            <person name="Pangilinan J."/>
            <person name="LaButti K."/>
            <person name="Hainaut M."/>
            <person name="Henrissat B."/>
            <person name="Grigoriev I.V."/>
            <person name="Spatafora J.W."/>
            <person name="Aime M.C."/>
        </authorList>
    </citation>
    <scope>NUCLEOTIDE SEQUENCE [LARGE SCALE GENOMIC DNA]</scope>
    <source>
        <strain evidence="2 3">MCA 4658</strain>
    </source>
</reference>
<dbReference type="FunCoup" id="A0A316WAU8">
    <property type="interactions" value="64"/>
</dbReference>
<dbReference type="Proteomes" id="UP000245783">
    <property type="component" value="Unassembled WGS sequence"/>
</dbReference>
<dbReference type="AlphaFoldDB" id="A0A316WAU8"/>
<dbReference type="GeneID" id="37033479"/>
<evidence type="ECO:0000313" key="3">
    <source>
        <dbReference type="Proteomes" id="UP000245783"/>
    </source>
</evidence>
<protein>
    <recommendedName>
        <fullName evidence="4">FZ domain-containing protein</fullName>
    </recommendedName>
</protein>
<proteinExistence type="predicted"/>
<sequence length="653" mass="68881">MTIPPGAWPCETFAAVSRAHVCSIKSARIIGLVAQRPPRGRRRCGSHSQILPRLLVLAVILLASLGTCLAQSSPSSSSSATSTTSGAPPPARTTPVVDAIATPYLLSSGSSVISTLPIDSDKGVTFQLAPLPDRISFLSLQLCGGPSVAPYNVSDSDLLRSLGQSATSARRLTLPRIFISTDAATTQPGPDSGAAQSWILGGAATIEVAQESGDVGAWVSLWPPEDTRDVAQGNWTVLAQLGDDGNAAPFSLAIAHGLSLADTDRARALVTSSNMSLPLPNLDITILPSTGSASIDPYFNSSLCAAQTAARAWAAGNGPGSMVQLNASNTQRGILRDQKSAGQQRRQWDITGLEAASNYTVWLSAQDPTLNNVTVWPAIKFATKTADNCRLVYDVPFCPNVAYSIPIGPEVSTDNALSTINRTVSPNLSNFTQLLGTFPCGDPYFGPYSGVKDCGDCLDAYQDWLCAVAMPRCVDALDDPNVQSAAAQNSTVLTGGPMSANTDLLPYVVNRRDGRNESRQTYVDDELSPGTYGELLPCIYTCYFVSRSCPAPLVQWSCPKWGISAQRSYGAFADSGAEGIGARENGGDGSDFSRWGGPTRYIAQDAFGNAFCNAMGVDTRLSEDNAALPALDGRRAWRASVFASVALYFLLLA</sequence>
<feature type="compositionally biased region" description="Low complexity" evidence="1">
    <location>
        <begin position="72"/>
        <end position="86"/>
    </location>
</feature>
<evidence type="ECO:0008006" key="4">
    <source>
        <dbReference type="Google" id="ProtNLM"/>
    </source>
</evidence>
<dbReference type="PANTHER" id="PTHR39142">
    <property type="entry name" value="MID1P"/>
    <property type="match status" value="1"/>
</dbReference>
<dbReference type="GO" id="GO:0005262">
    <property type="term" value="F:calcium channel activity"/>
    <property type="evidence" value="ECO:0007669"/>
    <property type="project" value="InterPro"/>
</dbReference>
<keyword evidence="3" id="KW-1185">Reference proteome</keyword>
<dbReference type="InParanoid" id="A0A316WAU8"/>
<accession>A0A316WAU8</accession>
<dbReference type="RefSeq" id="XP_025373001.1">
    <property type="nucleotide sequence ID" value="XM_025511609.1"/>
</dbReference>
<feature type="region of interest" description="Disordered" evidence="1">
    <location>
        <begin position="72"/>
        <end position="93"/>
    </location>
</feature>
<gene>
    <name evidence="2" type="ORF">IE81DRAFT_284912</name>
</gene>
<dbReference type="GO" id="GO:0098703">
    <property type="term" value="P:calcium ion import across plasma membrane"/>
    <property type="evidence" value="ECO:0007669"/>
    <property type="project" value="InterPro"/>
</dbReference>
<name>A0A316WAU8_9BASI</name>
<dbReference type="InterPro" id="IPR024338">
    <property type="entry name" value="MID1/Yam8"/>
</dbReference>
<dbReference type="OrthoDB" id="5405745at2759"/>